<dbReference type="EMBL" id="BAAFSF010000004">
    <property type="protein sequence ID" value="GAB1252369.1"/>
    <property type="molecule type" value="Genomic_DNA"/>
</dbReference>
<evidence type="ECO:0000313" key="3">
    <source>
        <dbReference type="Proteomes" id="UP001628220"/>
    </source>
</evidence>
<dbReference type="RefSeq" id="WP_411916123.1">
    <property type="nucleotide sequence ID" value="NZ_BAAFSF010000004.1"/>
</dbReference>
<dbReference type="PROSITE" id="PS51257">
    <property type="entry name" value="PROKAR_LIPOPROTEIN"/>
    <property type="match status" value="1"/>
</dbReference>
<evidence type="ECO:0000256" key="1">
    <source>
        <dbReference type="SAM" id="SignalP"/>
    </source>
</evidence>
<comment type="caution">
    <text evidence="2">The sequence shown here is derived from an EMBL/GenBank/DDBJ whole genome shotgun (WGS) entry which is preliminary data.</text>
</comment>
<evidence type="ECO:0008006" key="4">
    <source>
        <dbReference type="Google" id="ProtNLM"/>
    </source>
</evidence>
<accession>A0ABQ0E3R3</accession>
<evidence type="ECO:0000313" key="2">
    <source>
        <dbReference type="EMBL" id="GAB1252369.1"/>
    </source>
</evidence>
<feature type="chain" id="PRO_5046807549" description="DUF4369 domain-containing protein" evidence="1">
    <location>
        <begin position="21"/>
        <end position="383"/>
    </location>
</feature>
<sequence>MYTKNIRLVFFLLAAVTSTALLTSCKKSKHDDLSLTIHWSEAPTDTTTTLLISYTDTLQAISCDTLVIEKPKGKVKLRFPIFQEFSTPIQIRPEDGHFVLILEAASNRDLSLRLPLAHPSLAQIKGYEKAKVATLFVKQEKALLKAYDEAVSANEFAQSDSLYRLIEAAAARFIVKYNAEPGIKDFADRYFMTPGSVARLAQIVGDSILPDSLVRQNILLDALRHKQPNKRLWIPYRPLDDTINSIRKQYETPDSCLLVVILSRVAPSQALMDSLQAIRCADTISKRDLYTIALYPQAEDFIPSTPNGTSSSDSIPKSIILRPLATEWYYFMERNSITQVPQYILLGRSNQIRFSSVESKPILDTLRAALPYAPITPGSPGKP</sequence>
<proteinExistence type="predicted"/>
<reference evidence="2 3" key="1">
    <citation type="journal article" date="2025" name="Int. J. Syst. Evol. Microbiol.">
        <title>Desulfovibrio falkowii sp. nov., Porphyromonas miyakawae sp. nov., Mediterraneibacter flintii sp. nov. and Owariibacterium komagatae gen. nov., sp. nov., isolated from human faeces.</title>
        <authorList>
            <person name="Hamaguchi T."/>
            <person name="Ohara M."/>
            <person name="Hisatomi A."/>
            <person name="Sekiguchi K."/>
            <person name="Takeda J.I."/>
            <person name="Ueyama J."/>
            <person name="Ito M."/>
            <person name="Nishiwaki H."/>
            <person name="Ogi T."/>
            <person name="Hirayama M."/>
            <person name="Ohkuma M."/>
            <person name="Sakamoto M."/>
            <person name="Ohno K."/>
        </authorList>
    </citation>
    <scope>NUCLEOTIDE SEQUENCE [LARGE SCALE GENOMIC DNA]</scope>
    <source>
        <strain evidence="2 3">13CB11C</strain>
    </source>
</reference>
<keyword evidence="1" id="KW-0732">Signal</keyword>
<protein>
    <recommendedName>
        <fullName evidence="4">DUF4369 domain-containing protein</fullName>
    </recommendedName>
</protein>
<feature type="signal peptide" evidence="1">
    <location>
        <begin position="1"/>
        <end position="20"/>
    </location>
</feature>
<keyword evidence="3" id="KW-1185">Reference proteome</keyword>
<name>A0ABQ0E3R3_9PORP</name>
<organism evidence="2 3">
    <name type="scientific">Porphyromonas miyakawae</name>
    <dbReference type="NCBI Taxonomy" id="3137470"/>
    <lineage>
        <taxon>Bacteria</taxon>
        <taxon>Pseudomonadati</taxon>
        <taxon>Bacteroidota</taxon>
        <taxon>Bacteroidia</taxon>
        <taxon>Bacteroidales</taxon>
        <taxon>Porphyromonadaceae</taxon>
        <taxon>Porphyromonas</taxon>
    </lineage>
</organism>
<dbReference type="Proteomes" id="UP001628220">
    <property type="component" value="Unassembled WGS sequence"/>
</dbReference>
<gene>
    <name evidence="2" type="ORF">Tsumi_14750</name>
</gene>